<protein>
    <recommendedName>
        <fullName evidence="2">CARD domain-containing protein</fullName>
    </recommendedName>
</protein>
<dbReference type="EnsemblMetazoa" id="G2090.1">
    <property type="protein sequence ID" value="G2090.1:cds"/>
    <property type="gene ID" value="G2090"/>
</dbReference>
<dbReference type="Proteomes" id="UP000005408">
    <property type="component" value="Unassembled WGS sequence"/>
</dbReference>
<dbReference type="Pfam" id="PF00619">
    <property type="entry name" value="CARD"/>
    <property type="match status" value="1"/>
</dbReference>
<name>A0A8W8JSZ6_MAGGI</name>
<accession>A0A8W8JSZ6</accession>
<dbReference type="AlphaFoldDB" id="A0A8W8JSZ6"/>
<dbReference type="EnsemblMetazoa" id="G2090.2">
    <property type="protein sequence ID" value="G2090.2:cds"/>
    <property type="gene ID" value="G2090"/>
</dbReference>
<reference evidence="3" key="1">
    <citation type="submission" date="2022-08" db="UniProtKB">
        <authorList>
            <consortium name="EnsemblMetazoa"/>
        </authorList>
    </citation>
    <scope>IDENTIFICATION</scope>
    <source>
        <strain evidence="3">05x7-T-G4-1.051#20</strain>
    </source>
</reference>
<proteinExistence type="predicted"/>
<dbReference type="CDD" id="cd01671">
    <property type="entry name" value="CARD"/>
    <property type="match status" value="1"/>
</dbReference>
<feature type="compositionally biased region" description="Low complexity" evidence="1">
    <location>
        <begin position="366"/>
        <end position="375"/>
    </location>
</feature>
<dbReference type="PROSITE" id="PS50209">
    <property type="entry name" value="CARD"/>
    <property type="match status" value="1"/>
</dbReference>
<dbReference type="EnsemblMetazoa" id="G2090.8">
    <property type="protein sequence ID" value="G2090.8:cds"/>
    <property type="gene ID" value="G2090"/>
</dbReference>
<feature type="domain" description="CARD" evidence="2">
    <location>
        <begin position="106"/>
        <end position="182"/>
    </location>
</feature>
<dbReference type="GO" id="GO:0042981">
    <property type="term" value="P:regulation of apoptotic process"/>
    <property type="evidence" value="ECO:0007669"/>
    <property type="project" value="InterPro"/>
</dbReference>
<dbReference type="OrthoDB" id="6143648at2759"/>
<evidence type="ECO:0000313" key="3">
    <source>
        <dbReference type="EnsemblMetazoa" id="G2090.1:cds"/>
    </source>
</evidence>
<dbReference type="SUPFAM" id="SSF47986">
    <property type="entry name" value="DEATH domain"/>
    <property type="match status" value="1"/>
</dbReference>
<dbReference type="EnsemblMetazoa" id="G2090.12">
    <property type="protein sequence ID" value="G2090.12:cds"/>
    <property type="gene ID" value="G2090"/>
</dbReference>
<organism evidence="3 4">
    <name type="scientific">Magallana gigas</name>
    <name type="common">Pacific oyster</name>
    <name type="synonym">Crassostrea gigas</name>
    <dbReference type="NCBI Taxonomy" id="29159"/>
    <lineage>
        <taxon>Eukaryota</taxon>
        <taxon>Metazoa</taxon>
        <taxon>Spiralia</taxon>
        <taxon>Lophotrochozoa</taxon>
        <taxon>Mollusca</taxon>
        <taxon>Bivalvia</taxon>
        <taxon>Autobranchia</taxon>
        <taxon>Pteriomorphia</taxon>
        <taxon>Ostreida</taxon>
        <taxon>Ostreoidea</taxon>
        <taxon>Ostreidae</taxon>
        <taxon>Magallana</taxon>
    </lineage>
</organism>
<sequence>MEDKHVQTEGVLYPNLTTERMFILDMQQKMNQLTHFMYESAHEHRQNYAAINAQLHMINERLRSSDSMTGSSSSVSSNIKMKKELLRCISKDKLKKQEGNDDLSGSETIHRDCLLEKLQDMVKDMDLVNTNLMDELLDIECLTQDEASDITHTGSRKDQIRKLIVLFARRGRGNFVKFLEVIGREHQFPHIARELREIYVQKITEGRSSECLLCVIKRDVDIRDIVDQLCNHKVVDIEFLDLLVSTKSGNQNSLWEIIFSNIDKSADRKQHICYLQEALSKKYERLASKLGLSIPPQLGNHICSASRSFNASWRSVGSIESSIGDGSTTSEVPRKSDSEELTKYLPLVPNATNIPHCISWLNSIDPTSSDNSSPTDDVEHSLVSPVSGDSGVESGENGQKSEAKENNSNT</sequence>
<evidence type="ECO:0000313" key="4">
    <source>
        <dbReference type="Proteomes" id="UP000005408"/>
    </source>
</evidence>
<feature type="compositionally biased region" description="Basic and acidic residues" evidence="1">
    <location>
        <begin position="399"/>
        <end position="410"/>
    </location>
</feature>
<evidence type="ECO:0000256" key="1">
    <source>
        <dbReference type="SAM" id="MobiDB-lite"/>
    </source>
</evidence>
<dbReference type="Gene3D" id="1.10.533.10">
    <property type="entry name" value="Death Domain, Fas"/>
    <property type="match status" value="1"/>
</dbReference>
<dbReference type="InterPro" id="IPR001315">
    <property type="entry name" value="CARD"/>
</dbReference>
<feature type="region of interest" description="Disordered" evidence="1">
    <location>
        <begin position="366"/>
        <end position="410"/>
    </location>
</feature>
<dbReference type="EnsemblMetazoa" id="G2090.7">
    <property type="protein sequence ID" value="G2090.7:cds"/>
    <property type="gene ID" value="G2090"/>
</dbReference>
<keyword evidence="4" id="KW-1185">Reference proteome</keyword>
<dbReference type="InterPro" id="IPR011029">
    <property type="entry name" value="DEATH-like_dom_sf"/>
</dbReference>
<dbReference type="EnsemblMetazoa" id="G2090.3">
    <property type="protein sequence ID" value="G2090.3:cds"/>
    <property type="gene ID" value="G2090"/>
</dbReference>
<dbReference type="EnsemblMetazoa" id="G2090.9">
    <property type="protein sequence ID" value="G2090.9:cds"/>
    <property type="gene ID" value="G2090"/>
</dbReference>
<evidence type="ECO:0000259" key="2">
    <source>
        <dbReference type="PROSITE" id="PS50209"/>
    </source>
</evidence>